<feature type="region of interest" description="Disordered" evidence="6">
    <location>
        <begin position="365"/>
        <end position="390"/>
    </location>
</feature>
<dbReference type="GO" id="GO:0016020">
    <property type="term" value="C:membrane"/>
    <property type="evidence" value="ECO:0007669"/>
    <property type="project" value="UniProtKB-SubCell"/>
</dbReference>
<feature type="transmembrane region" description="Helical" evidence="7">
    <location>
        <begin position="215"/>
        <end position="241"/>
    </location>
</feature>
<dbReference type="PANTHER" id="PTHR33048">
    <property type="entry name" value="PTH11-LIKE INTEGRAL MEMBRANE PROTEIN (AFU_ORTHOLOGUE AFUA_5G11245)"/>
    <property type="match status" value="1"/>
</dbReference>
<accession>A0A1L9PU29</accession>
<evidence type="ECO:0000259" key="8">
    <source>
        <dbReference type="Pfam" id="PF20684"/>
    </source>
</evidence>
<comment type="subcellular location">
    <subcellularLocation>
        <location evidence="1">Membrane</location>
        <topology evidence="1">Multi-pass membrane protein</topology>
    </subcellularLocation>
</comment>
<evidence type="ECO:0000256" key="7">
    <source>
        <dbReference type="SAM" id="Phobius"/>
    </source>
</evidence>
<evidence type="ECO:0000256" key="4">
    <source>
        <dbReference type="ARBA" id="ARBA00023136"/>
    </source>
</evidence>
<feature type="transmembrane region" description="Helical" evidence="7">
    <location>
        <begin position="97"/>
        <end position="118"/>
    </location>
</feature>
<dbReference type="RefSeq" id="XP_040670745.1">
    <property type="nucleotide sequence ID" value="XM_040808746.1"/>
</dbReference>
<dbReference type="AlphaFoldDB" id="A0A1L9PU29"/>
<feature type="compositionally biased region" description="Low complexity" evidence="6">
    <location>
        <begin position="370"/>
        <end position="379"/>
    </location>
</feature>
<feature type="transmembrane region" description="Helical" evidence="7">
    <location>
        <begin position="40"/>
        <end position="63"/>
    </location>
</feature>
<dbReference type="Proteomes" id="UP000184073">
    <property type="component" value="Unassembled WGS sequence"/>
</dbReference>
<keyword evidence="10" id="KW-1185">Reference proteome</keyword>
<organism evidence="9 10">
    <name type="scientific">Aspergillus versicolor CBS 583.65</name>
    <dbReference type="NCBI Taxonomy" id="1036611"/>
    <lineage>
        <taxon>Eukaryota</taxon>
        <taxon>Fungi</taxon>
        <taxon>Dikarya</taxon>
        <taxon>Ascomycota</taxon>
        <taxon>Pezizomycotina</taxon>
        <taxon>Eurotiomycetes</taxon>
        <taxon>Eurotiomycetidae</taxon>
        <taxon>Eurotiales</taxon>
        <taxon>Aspergillaceae</taxon>
        <taxon>Aspergillus</taxon>
        <taxon>Aspergillus subgen. Nidulantes</taxon>
    </lineage>
</organism>
<feature type="region of interest" description="Disordered" evidence="6">
    <location>
        <begin position="282"/>
        <end position="338"/>
    </location>
</feature>
<dbReference type="EMBL" id="KV878132">
    <property type="protein sequence ID" value="OJJ04983.1"/>
    <property type="molecule type" value="Genomic_DNA"/>
</dbReference>
<evidence type="ECO:0000256" key="5">
    <source>
        <dbReference type="ARBA" id="ARBA00038359"/>
    </source>
</evidence>
<dbReference type="GeneID" id="63724257"/>
<reference evidence="10" key="1">
    <citation type="journal article" date="2017" name="Genome Biol.">
        <title>Comparative genomics reveals high biological diversity and specific adaptations in the industrially and medically important fungal genus Aspergillus.</title>
        <authorList>
            <person name="de Vries R.P."/>
            <person name="Riley R."/>
            <person name="Wiebenga A."/>
            <person name="Aguilar-Osorio G."/>
            <person name="Amillis S."/>
            <person name="Uchima C.A."/>
            <person name="Anderluh G."/>
            <person name="Asadollahi M."/>
            <person name="Askin M."/>
            <person name="Barry K."/>
            <person name="Battaglia E."/>
            <person name="Bayram O."/>
            <person name="Benocci T."/>
            <person name="Braus-Stromeyer S.A."/>
            <person name="Caldana C."/>
            <person name="Canovas D."/>
            <person name="Cerqueira G.C."/>
            <person name="Chen F."/>
            <person name="Chen W."/>
            <person name="Choi C."/>
            <person name="Clum A."/>
            <person name="Dos Santos R.A."/>
            <person name="Damasio A.R."/>
            <person name="Diallinas G."/>
            <person name="Emri T."/>
            <person name="Fekete E."/>
            <person name="Flipphi M."/>
            <person name="Freyberg S."/>
            <person name="Gallo A."/>
            <person name="Gournas C."/>
            <person name="Habgood R."/>
            <person name="Hainaut M."/>
            <person name="Harispe M.L."/>
            <person name="Henrissat B."/>
            <person name="Hilden K.S."/>
            <person name="Hope R."/>
            <person name="Hossain A."/>
            <person name="Karabika E."/>
            <person name="Karaffa L."/>
            <person name="Karanyi Z."/>
            <person name="Krasevec N."/>
            <person name="Kuo A."/>
            <person name="Kusch H."/>
            <person name="LaButti K."/>
            <person name="Lagendijk E.L."/>
            <person name="Lapidus A."/>
            <person name="Levasseur A."/>
            <person name="Lindquist E."/>
            <person name="Lipzen A."/>
            <person name="Logrieco A.F."/>
            <person name="MacCabe A."/>
            <person name="Maekelae M.R."/>
            <person name="Malavazi I."/>
            <person name="Melin P."/>
            <person name="Meyer V."/>
            <person name="Mielnichuk N."/>
            <person name="Miskei M."/>
            <person name="Molnar A.P."/>
            <person name="Mule G."/>
            <person name="Ngan C.Y."/>
            <person name="Orejas M."/>
            <person name="Orosz E."/>
            <person name="Ouedraogo J.P."/>
            <person name="Overkamp K.M."/>
            <person name="Park H.-S."/>
            <person name="Perrone G."/>
            <person name="Piumi F."/>
            <person name="Punt P.J."/>
            <person name="Ram A.F."/>
            <person name="Ramon A."/>
            <person name="Rauscher S."/>
            <person name="Record E."/>
            <person name="Riano-Pachon D.M."/>
            <person name="Robert V."/>
            <person name="Roehrig J."/>
            <person name="Ruller R."/>
            <person name="Salamov A."/>
            <person name="Salih N.S."/>
            <person name="Samson R.A."/>
            <person name="Sandor E."/>
            <person name="Sanguinetti M."/>
            <person name="Schuetze T."/>
            <person name="Sepcic K."/>
            <person name="Shelest E."/>
            <person name="Sherlock G."/>
            <person name="Sophianopoulou V."/>
            <person name="Squina F.M."/>
            <person name="Sun H."/>
            <person name="Susca A."/>
            <person name="Todd R.B."/>
            <person name="Tsang A."/>
            <person name="Unkles S.E."/>
            <person name="van de Wiele N."/>
            <person name="van Rossen-Uffink D."/>
            <person name="Oliveira J.V."/>
            <person name="Vesth T.C."/>
            <person name="Visser J."/>
            <person name="Yu J.-H."/>
            <person name="Zhou M."/>
            <person name="Andersen M.R."/>
            <person name="Archer D.B."/>
            <person name="Baker S.E."/>
            <person name="Benoit I."/>
            <person name="Brakhage A.A."/>
            <person name="Braus G.H."/>
            <person name="Fischer R."/>
            <person name="Frisvad J.C."/>
            <person name="Goldman G.H."/>
            <person name="Houbraken J."/>
            <person name="Oakley B."/>
            <person name="Pocsi I."/>
            <person name="Scazzocchio C."/>
            <person name="Seiboth B."/>
            <person name="vanKuyk P.A."/>
            <person name="Wortman J."/>
            <person name="Dyer P.S."/>
            <person name="Grigoriev I.V."/>
        </authorList>
    </citation>
    <scope>NUCLEOTIDE SEQUENCE [LARGE SCALE GENOMIC DNA]</scope>
    <source>
        <strain evidence="10">CBS 583.65</strain>
    </source>
</reference>
<evidence type="ECO:0000256" key="3">
    <source>
        <dbReference type="ARBA" id="ARBA00022989"/>
    </source>
</evidence>
<feature type="transmembrane region" description="Helical" evidence="7">
    <location>
        <begin position="130"/>
        <end position="152"/>
    </location>
</feature>
<dbReference type="InterPro" id="IPR052337">
    <property type="entry name" value="SAT4-like"/>
</dbReference>
<gene>
    <name evidence="9" type="ORF">ASPVEDRAFT_173723</name>
</gene>
<dbReference type="OrthoDB" id="2988756at2759"/>
<dbReference type="STRING" id="1036611.A0A1L9PU29"/>
<proteinExistence type="inferred from homology"/>
<evidence type="ECO:0000313" key="10">
    <source>
        <dbReference type="Proteomes" id="UP000184073"/>
    </source>
</evidence>
<evidence type="ECO:0000256" key="6">
    <source>
        <dbReference type="SAM" id="MobiDB-lite"/>
    </source>
</evidence>
<dbReference type="InterPro" id="IPR049326">
    <property type="entry name" value="Rhodopsin_dom_fungi"/>
</dbReference>
<evidence type="ECO:0000256" key="2">
    <source>
        <dbReference type="ARBA" id="ARBA00022692"/>
    </source>
</evidence>
<keyword evidence="3 7" id="KW-1133">Transmembrane helix</keyword>
<keyword evidence="2 7" id="KW-0812">Transmembrane</keyword>
<feature type="transmembrane region" description="Helical" evidence="7">
    <location>
        <begin position="180"/>
        <end position="203"/>
    </location>
</feature>
<comment type="similarity">
    <text evidence="5">Belongs to the SAT4 family.</text>
</comment>
<name>A0A1L9PU29_ASPVE</name>
<dbReference type="PANTHER" id="PTHR33048:SF2">
    <property type="entry name" value="SRPK"/>
    <property type="match status" value="1"/>
</dbReference>
<feature type="transmembrane region" description="Helical" evidence="7">
    <location>
        <begin position="247"/>
        <end position="268"/>
    </location>
</feature>
<feature type="domain" description="Rhodopsin" evidence="8">
    <location>
        <begin position="21"/>
        <end position="273"/>
    </location>
</feature>
<feature type="transmembrane region" description="Helical" evidence="7">
    <location>
        <begin position="6"/>
        <end position="28"/>
    </location>
</feature>
<keyword evidence="4 7" id="KW-0472">Membrane</keyword>
<evidence type="ECO:0000313" key="9">
    <source>
        <dbReference type="EMBL" id="OJJ04983.1"/>
    </source>
</evidence>
<dbReference type="VEuPathDB" id="FungiDB:ASPVEDRAFT_173723"/>
<sequence>MAQFEVEAFTLLAIAVVAIAIRVAARWTTAGPSNFQLDDYLMPLAGVVYGLETGAAFCVGAWWQGLANNAMTDEQRAALDPASQEYALRVGGSKTQVLGWSLYTTLLWLLKICMAIFYSRLTAGLINMKVRVKVAYVLIGVTYIAVICSILFGCHPMKKNWQIHPDPGNYCQPAVSKIDVYVTVILNVATDMYLITIPTPILFKARLPLREKLELLILFSGGTFVMAAGILRCVLILTAGANGASQAGSWACRETFVAVIIGNAPMIYPYMRRAAKSAGIYMTTQRSRTRSGRSQSYPLSDGGEVKVGFKSPGASQASKKRRFRHPLSLPESQWRDETSTGDEAYMLDMRPLPRQRSAEGFEFPARKQESGAGAVVTSGSGSGSGSLDEELVGEMGGIKVVQETIIERG</sequence>
<protein>
    <recommendedName>
        <fullName evidence="8">Rhodopsin domain-containing protein</fullName>
    </recommendedName>
</protein>
<dbReference type="Pfam" id="PF20684">
    <property type="entry name" value="Fung_rhodopsin"/>
    <property type="match status" value="1"/>
</dbReference>
<evidence type="ECO:0000256" key="1">
    <source>
        <dbReference type="ARBA" id="ARBA00004141"/>
    </source>
</evidence>